<evidence type="ECO:0000313" key="3">
    <source>
        <dbReference type="EMBL" id="GGQ31214.1"/>
    </source>
</evidence>
<evidence type="ECO:0000259" key="2">
    <source>
        <dbReference type="Pfam" id="PF03795"/>
    </source>
</evidence>
<sequence length="122" mass="13485">MTSPFPIEIGGRPSRLTWHNPGMFVVTVTYTAPLKDVDRWRPAHGEWLNDLIARRLLLVAGRRVPLVGGVYLMADMPAEELAQILATDPYVLNDVATHDVVEFTPLLVADGLESLRGAPLKN</sequence>
<comment type="similarity">
    <text evidence="1">Belongs to the YciI family.</text>
</comment>
<keyword evidence="4" id="KW-1185">Reference proteome</keyword>
<evidence type="ECO:0000256" key="1">
    <source>
        <dbReference type="ARBA" id="ARBA00007689"/>
    </source>
</evidence>
<organism evidence="3 4">
    <name type="scientific">Streptosporangium pseudovulgare</name>
    <dbReference type="NCBI Taxonomy" id="35765"/>
    <lineage>
        <taxon>Bacteria</taxon>
        <taxon>Bacillati</taxon>
        <taxon>Actinomycetota</taxon>
        <taxon>Actinomycetes</taxon>
        <taxon>Streptosporangiales</taxon>
        <taxon>Streptosporangiaceae</taxon>
        <taxon>Streptosporangium</taxon>
    </lineage>
</organism>
<name>A0ABQ2RHJ3_9ACTN</name>
<dbReference type="InterPro" id="IPR011008">
    <property type="entry name" value="Dimeric_a/b-barrel"/>
</dbReference>
<dbReference type="EMBL" id="BMQJ01000029">
    <property type="protein sequence ID" value="GGQ31214.1"/>
    <property type="molecule type" value="Genomic_DNA"/>
</dbReference>
<protein>
    <recommendedName>
        <fullName evidence="2">YCII-related domain-containing protein</fullName>
    </recommendedName>
</protein>
<accession>A0ABQ2RHJ3</accession>
<dbReference type="PANTHER" id="PTHR37828:SF1">
    <property type="entry name" value="YCII-RELATED DOMAIN-CONTAINING PROTEIN"/>
    <property type="match status" value="1"/>
</dbReference>
<comment type="caution">
    <text evidence="3">The sequence shown here is derived from an EMBL/GenBank/DDBJ whole genome shotgun (WGS) entry which is preliminary data.</text>
</comment>
<dbReference type="PANTHER" id="PTHR37828">
    <property type="entry name" value="GSR2449 PROTEIN"/>
    <property type="match status" value="1"/>
</dbReference>
<feature type="domain" description="YCII-related" evidence="2">
    <location>
        <begin position="23"/>
        <end position="103"/>
    </location>
</feature>
<evidence type="ECO:0000313" key="4">
    <source>
        <dbReference type="Proteomes" id="UP000611554"/>
    </source>
</evidence>
<dbReference type="SUPFAM" id="SSF54909">
    <property type="entry name" value="Dimeric alpha+beta barrel"/>
    <property type="match status" value="1"/>
</dbReference>
<proteinExistence type="inferred from homology"/>
<dbReference type="Proteomes" id="UP000611554">
    <property type="component" value="Unassembled WGS sequence"/>
</dbReference>
<reference evidence="4" key="1">
    <citation type="journal article" date="2019" name="Int. J. Syst. Evol. Microbiol.">
        <title>The Global Catalogue of Microorganisms (GCM) 10K type strain sequencing project: providing services to taxonomists for standard genome sequencing and annotation.</title>
        <authorList>
            <consortium name="The Broad Institute Genomics Platform"/>
            <consortium name="The Broad Institute Genome Sequencing Center for Infectious Disease"/>
            <person name="Wu L."/>
            <person name="Ma J."/>
        </authorList>
    </citation>
    <scope>NUCLEOTIDE SEQUENCE [LARGE SCALE GENOMIC DNA]</scope>
    <source>
        <strain evidence="4">JCM 3115</strain>
    </source>
</reference>
<gene>
    <name evidence="3" type="ORF">GCM10010140_71570</name>
</gene>
<dbReference type="InterPro" id="IPR005545">
    <property type="entry name" value="YCII"/>
</dbReference>
<dbReference type="Pfam" id="PF03795">
    <property type="entry name" value="YCII"/>
    <property type="match status" value="1"/>
</dbReference>